<dbReference type="EMBL" id="QREI01000011">
    <property type="protein sequence ID" value="REE07788.1"/>
    <property type="molecule type" value="Genomic_DNA"/>
</dbReference>
<dbReference type="RefSeq" id="WP_115812879.1">
    <property type="nucleotide sequence ID" value="NZ_QREI01000011.1"/>
</dbReference>
<evidence type="ECO:0000313" key="1">
    <source>
        <dbReference type="EMBL" id="REE07788.1"/>
    </source>
</evidence>
<evidence type="ECO:0000313" key="2">
    <source>
        <dbReference type="Proteomes" id="UP000256919"/>
    </source>
</evidence>
<gene>
    <name evidence="1" type="ORF">DFQ09_111118</name>
</gene>
<comment type="caution">
    <text evidence="1">The sequence shown here is derived from an EMBL/GenBank/DDBJ whole genome shotgun (WGS) entry which is preliminary data.</text>
</comment>
<sequence>MNYIKHLNSIFQVFYLDKRLNPTHVSLYMALFQCWNVNRFPKEFYIDRQEIMLQSKIGSKATYHRCLKQLHSWNYIHYLPSHNPYKGSKIRMLIFETSSKQVLNKHETSTEQALVPNTNITKQKENINKTKLPKNEFEVFVFFKSKNWPTIEASKFYNHYQAIGWKIGGKIKIEDWKASASNWMLKAKELETKKVVSHKKDNLNTSKQKDYGQPL</sequence>
<reference evidence="1 2" key="1">
    <citation type="submission" date="2018-07" db="EMBL/GenBank/DDBJ databases">
        <title>Genomic Encyclopedia of Type Strains, Phase III (KMG-III): the genomes of soil and plant-associated and newly described type strains.</title>
        <authorList>
            <person name="Whitman W."/>
        </authorList>
    </citation>
    <scope>NUCLEOTIDE SEQUENCE [LARGE SCALE GENOMIC DNA]</scope>
    <source>
        <strain evidence="1 2">CECT 7948</strain>
    </source>
</reference>
<keyword evidence="2" id="KW-1185">Reference proteome</keyword>
<name>A0A3D9LK90_9FLAO</name>
<proteinExistence type="predicted"/>
<dbReference type="OrthoDB" id="1442826at2"/>
<organism evidence="1 2">
    <name type="scientific">Winogradskyella pacifica</name>
    <dbReference type="NCBI Taxonomy" id="664642"/>
    <lineage>
        <taxon>Bacteria</taxon>
        <taxon>Pseudomonadati</taxon>
        <taxon>Bacteroidota</taxon>
        <taxon>Flavobacteriia</taxon>
        <taxon>Flavobacteriales</taxon>
        <taxon>Flavobacteriaceae</taxon>
        <taxon>Winogradskyella</taxon>
    </lineage>
</organism>
<accession>A0A3D9LK90</accession>
<protein>
    <submittedName>
        <fullName evidence="1">Uncharacterized protein</fullName>
    </submittedName>
</protein>
<dbReference type="Proteomes" id="UP000256919">
    <property type="component" value="Unassembled WGS sequence"/>
</dbReference>
<dbReference type="AlphaFoldDB" id="A0A3D9LK90"/>